<reference evidence="2" key="1">
    <citation type="submission" date="2021-10" db="EMBL/GenBank/DDBJ databases">
        <title>Roseicella aerolatum sp. nov., isolated from aerosols of e-waste dismantling site.</title>
        <authorList>
            <person name="Qin T."/>
        </authorList>
    </citation>
    <scope>NUCLEOTIDE SEQUENCE</scope>
    <source>
        <strain evidence="2">GB24</strain>
    </source>
</reference>
<proteinExistence type="predicted"/>
<dbReference type="AlphaFoldDB" id="A0A9X1IBH0"/>
<accession>A0A9X1IBH0</accession>
<feature type="chain" id="PRO_5040759392" evidence="1">
    <location>
        <begin position="19"/>
        <end position="98"/>
    </location>
</feature>
<dbReference type="EMBL" id="JAJAQI010000003">
    <property type="protein sequence ID" value="MCB4820799.1"/>
    <property type="molecule type" value="Genomic_DNA"/>
</dbReference>
<evidence type="ECO:0000313" key="3">
    <source>
        <dbReference type="Proteomes" id="UP001139311"/>
    </source>
</evidence>
<sequence length="98" mass="10874">MRFMLPLAALLLGACSLARDVTPAMPAGPDTPEHRACWLESRNAPEVRALNREMNPNNTFNQTRLEGEVRQAQNRAYRECLRAHGLAPPGGVEAVRPR</sequence>
<keyword evidence="2" id="KW-0436">Ligase</keyword>
<feature type="signal peptide" evidence="1">
    <location>
        <begin position="1"/>
        <end position="18"/>
    </location>
</feature>
<comment type="caution">
    <text evidence="2">The sequence shown here is derived from an EMBL/GenBank/DDBJ whole genome shotgun (WGS) entry which is preliminary data.</text>
</comment>
<dbReference type="RefSeq" id="WP_226604539.1">
    <property type="nucleotide sequence ID" value="NZ_JAJAQI010000003.1"/>
</dbReference>
<protein>
    <submittedName>
        <fullName evidence="2">Phosphoribosylamine--glycine ligase</fullName>
    </submittedName>
</protein>
<organism evidence="2 3">
    <name type="scientific">Roseicella aerolata</name>
    <dbReference type="NCBI Taxonomy" id="2883479"/>
    <lineage>
        <taxon>Bacteria</taxon>
        <taxon>Pseudomonadati</taxon>
        <taxon>Pseudomonadota</taxon>
        <taxon>Alphaproteobacteria</taxon>
        <taxon>Acetobacterales</taxon>
        <taxon>Roseomonadaceae</taxon>
        <taxon>Roseicella</taxon>
    </lineage>
</organism>
<evidence type="ECO:0000313" key="2">
    <source>
        <dbReference type="EMBL" id="MCB4820799.1"/>
    </source>
</evidence>
<evidence type="ECO:0000256" key="1">
    <source>
        <dbReference type="SAM" id="SignalP"/>
    </source>
</evidence>
<dbReference type="GO" id="GO:0016874">
    <property type="term" value="F:ligase activity"/>
    <property type="evidence" value="ECO:0007669"/>
    <property type="project" value="UniProtKB-KW"/>
</dbReference>
<gene>
    <name evidence="2" type="ORF">LHA35_03530</name>
</gene>
<name>A0A9X1IBH0_9PROT</name>
<keyword evidence="3" id="KW-1185">Reference proteome</keyword>
<keyword evidence="1" id="KW-0732">Signal</keyword>
<dbReference type="PROSITE" id="PS51257">
    <property type="entry name" value="PROKAR_LIPOPROTEIN"/>
    <property type="match status" value="1"/>
</dbReference>
<dbReference type="Proteomes" id="UP001139311">
    <property type="component" value="Unassembled WGS sequence"/>
</dbReference>